<protein>
    <submittedName>
        <fullName evidence="1">Uncharacterized protein</fullName>
    </submittedName>
</protein>
<dbReference type="EMBL" id="LR743590">
    <property type="protein sequence ID" value="CAA2617934.1"/>
    <property type="molecule type" value="Genomic_DNA"/>
</dbReference>
<evidence type="ECO:0000313" key="2">
    <source>
        <dbReference type="EMBL" id="CAA7393712.1"/>
    </source>
</evidence>
<proteinExistence type="predicted"/>
<evidence type="ECO:0000313" key="1">
    <source>
        <dbReference type="EMBL" id="CAA2617934.1"/>
    </source>
</evidence>
<organism evidence="1">
    <name type="scientific">Spirodela intermedia</name>
    <name type="common">Intermediate duckweed</name>
    <dbReference type="NCBI Taxonomy" id="51605"/>
    <lineage>
        <taxon>Eukaryota</taxon>
        <taxon>Viridiplantae</taxon>
        <taxon>Streptophyta</taxon>
        <taxon>Embryophyta</taxon>
        <taxon>Tracheophyta</taxon>
        <taxon>Spermatophyta</taxon>
        <taxon>Magnoliopsida</taxon>
        <taxon>Liliopsida</taxon>
        <taxon>Araceae</taxon>
        <taxon>Lemnoideae</taxon>
        <taxon>Spirodela</taxon>
    </lineage>
</organism>
<keyword evidence="3" id="KW-1185">Reference proteome</keyword>
<name>A0A7I8IKV1_SPIIN</name>
<gene>
    <name evidence="1" type="ORF">SI7747_03004095</name>
    <name evidence="2" type="ORF">SI8410_03004430</name>
</gene>
<dbReference type="EMBL" id="LR746266">
    <property type="protein sequence ID" value="CAA7393712.1"/>
    <property type="molecule type" value="Genomic_DNA"/>
</dbReference>
<reference evidence="1" key="1">
    <citation type="submission" date="2019-12" db="EMBL/GenBank/DDBJ databases">
        <authorList>
            <person name="Scholz U."/>
            <person name="Mascher M."/>
            <person name="Fiebig A."/>
        </authorList>
    </citation>
    <scope>NUCLEOTIDE SEQUENCE</scope>
</reference>
<accession>A0A7I8IKV1</accession>
<sequence length="39" mass="4310">MRDLPVRSARRARAGPWVTLLATSRSQNPSTNTAMARGR</sequence>
<dbReference type="AlphaFoldDB" id="A0A7I8IKV1"/>
<evidence type="ECO:0000313" key="3">
    <source>
        <dbReference type="Proteomes" id="UP000663760"/>
    </source>
</evidence>
<dbReference type="Proteomes" id="UP000663760">
    <property type="component" value="Chromosome 3"/>
</dbReference>